<gene>
    <name evidence="1" type="ORF">A2938_03350</name>
</gene>
<dbReference type="Proteomes" id="UP000177797">
    <property type="component" value="Unassembled WGS sequence"/>
</dbReference>
<comment type="caution">
    <text evidence="1">The sequence shown here is derived from an EMBL/GenBank/DDBJ whole genome shotgun (WGS) entry which is preliminary data.</text>
</comment>
<dbReference type="AlphaFoldDB" id="A0A1G2NEP6"/>
<reference evidence="1 2" key="1">
    <citation type="journal article" date="2016" name="Nat. Commun.">
        <title>Thousands of microbial genomes shed light on interconnected biogeochemical processes in an aquifer system.</title>
        <authorList>
            <person name="Anantharaman K."/>
            <person name="Brown C.T."/>
            <person name="Hug L.A."/>
            <person name="Sharon I."/>
            <person name="Castelle C.J."/>
            <person name="Probst A.J."/>
            <person name="Thomas B.C."/>
            <person name="Singh A."/>
            <person name="Wilkins M.J."/>
            <person name="Karaoz U."/>
            <person name="Brodie E.L."/>
            <person name="Williams K.H."/>
            <person name="Hubbard S.S."/>
            <person name="Banfield J.F."/>
        </authorList>
    </citation>
    <scope>NUCLEOTIDE SEQUENCE [LARGE SCALE GENOMIC DNA]</scope>
</reference>
<organism evidence="1 2">
    <name type="scientific">Candidatus Taylorbacteria bacterium RIFCSPLOWO2_01_FULL_48_100</name>
    <dbReference type="NCBI Taxonomy" id="1802322"/>
    <lineage>
        <taxon>Bacteria</taxon>
        <taxon>Candidatus Tayloriibacteriota</taxon>
    </lineage>
</organism>
<name>A0A1G2NEP6_9BACT</name>
<proteinExistence type="predicted"/>
<accession>A0A1G2NEP6</accession>
<sequence>MREYRARLITVLCVFVGAELLLAASGGVFSFVALREEGKRLASELEVLHSTRALTEETVMIEEVKKTKARLGFLVSPHPIQVAEAVSAFASLRTAGIHLVAINVILNAEIEWTISVSGVAATRDALAEFESAVKADRRFADSDFPLGSLAKEKDIAFNISAMYLGDSI</sequence>
<evidence type="ECO:0000313" key="1">
    <source>
        <dbReference type="EMBL" id="OHA34560.1"/>
    </source>
</evidence>
<dbReference type="EMBL" id="MHSA01000011">
    <property type="protein sequence ID" value="OHA34560.1"/>
    <property type="molecule type" value="Genomic_DNA"/>
</dbReference>
<protein>
    <submittedName>
        <fullName evidence="1">Uncharacterized protein</fullName>
    </submittedName>
</protein>
<evidence type="ECO:0000313" key="2">
    <source>
        <dbReference type="Proteomes" id="UP000177797"/>
    </source>
</evidence>